<dbReference type="PROSITE" id="PS51294">
    <property type="entry name" value="HTH_MYB"/>
    <property type="match status" value="2"/>
</dbReference>
<dbReference type="InterPro" id="IPR051575">
    <property type="entry name" value="Myb-like_DNA-bd"/>
</dbReference>
<keyword evidence="5" id="KW-0539">Nucleus</keyword>
<dbReference type="GO" id="GO:0005634">
    <property type="term" value="C:nucleus"/>
    <property type="evidence" value="ECO:0000318"/>
    <property type="project" value="GO_Central"/>
</dbReference>
<feature type="domain" description="Myb-like" evidence="7">
    <location>
        <begin position="57"/>
        <end position="104"/>
    </location>
</feature>
<feature type="domain" description="HTH myb-type" evidence="8">
    <location>
        <begin position="5"/>
        <end position="60"/>
    </location>
</feature>
<dbReference type="InterPro" id="IPR009057">
    <property type="entry name" value="Homeodomain-like_sf"/>
</dbReference>
<feature type="region of interest" description="Disordered" evidence="6">
    <location>
        <begin position="120"/>
        <end position="140"/>
    </location>
</feature>
<dbReference type="PANTHER" id="PTHR46621:SF1">
    <property type="entry name" value="SNRNA-ACTIVATING PROTEIN COMPLEX SUBUNIT 4"/>
    <property type="match status" value="1"/>
</dbReference>
<reference evidence="9" key="2">
    <citation type="journal article" date="2007" name="Science">
        <title>Draft genome sequence of the sexually transmitted pathogen Trichomonas vaginalis.</title>
        <authorList>
            <person name="Carlton J.M."/>
            <person name="Hirt R.P."/>
            <person name="Silva J.C."/>
            <person name="Delcher A.L."/>
            <person name="Schatz M."/>
            <person name="Zhao Q."/>
            <person name="Wortman J.R."/>
            <person name="Bidwell S.L."/>
            <person name="Alsmark U.C.M."/>
            <person name="Besteiro S."/>
            <person name="Sicheritz-Ponten T."/>
            <person name="Noel C.J."/>
            <person name="Dacks J.B."/>
            <person name="Foster P.G."/>
            <person name="Simillion C."/>
            <person name="Van de Peer Y."/>
            <person name="Miranda-Saavedra D."/>
            <person name="Barton G.J."/>
            <person name="Westrop G.D."/>
            <person name="Mueller S."/>
            <person name="Dessi D."/>
            <person name="Fiori P.L."/>
            <person name="Ren Q."/>
            <person name="Paulsen I."/>
            <person name="Zhang H."/>
            <person name="Bastida-Corcuera F.D."/>
            <person name="Simoes-Barbosa A."/>
            <person name="Brown M.T."/>
            <person name="Hayes R.D."/>
            <person name="Mukherjee M."/>
            <person name="Okumura C.Y."/>
            <person name="Schneider R."/>
            <person name="Smith A.J."/>
            <person name="Vanacova S."/>
            <person name="Villalvazo M."/>
            <person name="Haas B.J."/>
            <person name="Pertea M."/>
            <person name="Feldblyum T.V."/>
            <person name="Utterback T.R."/>
            <person name="Shu C.L."/>
            <person name="Osoegawa K."/>
            <person name="de Jong P.J."/>
            <person name="Hrdy I."/>
            <person name="Horvathova L."/>
            <person name="Zubacova Z."/>
            <person name="Dolezal P."/>
            <person name="Malik S.B."/>
            <person name="Logsdon J.M. Jr."/>
            <person name="Henze K."/>
            <person name="Gupta A."/>
            <person name="Wang C.C."/>
            <person name="Dunne R.L."/>
            <person name="Upcroft J.A."/>
            <person name="Upcroft P."/>
            <person name="White O."/>
            <person name="Salzberg S.L."/>
            <person name="Tang P."/>
            <person name="Chiu C.-H."/>
            <person name="Lee Y.-S."/>
            <person name="Embley T.M."/>
            <person name="Coombs G.H."/>
            <person name="Mottram J.C."/>
            <person name="Tachezy J."/>
            <person name="Fraser-Liggett C.M."/>
            <person name="Johnson P.J."/>
        </authorList>
    </citation>
    <scope>NUCLEOTIDE SEQUENCE [LARGE SCALE GENOMIC DNA]</scope>
    <source>
        <strain evidence="9">G3</strain>
    </source>
</reference>
<keyword evidence="3 9" id="KW-0238">DNA-binding</keyword>
<proteinExistence type="predicted"/>
<dbReference type="SMART" id="SM00717">
    <property type="entry name" value="SANT"/>
    <property type="match status" value="2"/>
</dbReference>
<dbReference type="STRING" id="5722.A2DF81"/>
<keyword evidence="2" id="KW-0805">Transcription regulation</keyword>
<sequence>MYPLKKLVPKIKFTQEEDDRLIEVIERLGTRDWEGIAQEMKHQTPRQCRERWNNYLSPSITSDPWTSQEDELLDSLYDEFGSKWSKIAEYFPNRSANGIRNRYKLRQRRILKEKKKAEKLLKNNQNKNHESNKNDIKGNTDISEKSIDEILLKKNEDLYSLFEDGTDHYQIFFGTCS</sequence>
<dbReference type="Gene3D" id="1.10.10.60">
    <property type="entry name" value="Homeodomain-like"/>
    <property type="match status" value="2"/>
</dbReference>
<gene>
    <name evidence="9" type="ORF">TVAG_173310</name>
</gene>
<evidence type="ECO:0000256" key="5">
    <source>
        <dbReference type="ARBA" id="ARBA00023242"/>
    </source>
</evidence>
<accession>A2DF81</accession>
<dbReference type="CDD" id="cd00167">
    <property type="entry name" value="SANT"/>
    <property type="match status" value="2"/>
</dbReference>
<dbReference type="SUPFAM" id="SSF46689">
    <property type="entry name" value="Homeodomain-like"/>
    <property type="match status" value="1"/>
</dbReference>
<dbReference type="RefSeq" id="XP_001582059.1">
    <property type="nucleotide sequence ID" value="XM_001582009.1"/>
</dbReference>
<reference evidence="9" key="1">
    <citation type="submission" date="2006-10" db="EMBL/GenBank/DDBJ databases">
        <authorList>
            <person name="Amadeo P."/>
            <person name="Zhao Q."/>
            <person name="Wortman J."/>
            <person name="Fraser-Liggett C."/>
            <person name="Carlton J."/>
        </authorList>
    </citation>
    <scope>NUCLEOTIDE SEQUENCE</scope>
    <source>
        <strain evidence="9">G3</strain>
    </source>
</reference>
<dbReference type="GO" id="GO:0000981">
    <property type="term" value="F:DNA-binding transcription factor activity, RNA polymerase II-specific"/>
    <property type="evidence" value="ECO:0000318"/>
    <property type="project" value="GO_Central"/>
</dbReference>
<evidence type="ECO:0000259" key="7">
    <source>
        <dbReference type="PROSITE" id="PS50090"/>
    </source>
</evidence>
<keyword evidence="10" id="KW-1185">Reference proteome</keyword>
<dbReference type="Pfam" id="PF13921">
    <property type="entry name" value="Myb_DNA-bind_6"/>
    <property type="match status" value="1"/>
</dbReference>
<evidence type="ECO:0000259" key="8">
    <source>
        <dbReference type="PROSITE" id="PS51294"/>
    </source>
</evidence>
<name>A2DF81_TRIV3</name>
<dbReference type="eggNOG" id="KOG0048">
    <property type="taxonomic scope" value="Eukaryota"/>
</dbReference>
<dbReference type="AlphaFoldDB" id="A2DF81"/>
<dbReference type="GO" id="GO:0000978">
    <property type="term" value="F:RNA polymerase II cis-regulatory region sequence-specific DNA binding"/>
    <property type="evidence" value="ECO:0000318"/>
    <property type="project" value="GO_Central"/>
</dbReference>
<evidence type="ECO:0000256" key="1">
    <source>
        <dbReference type="ARBA" id="ARBA00022737"/>
    </source>
</evidence>
<evidence type="ECO:0000313" key="10">
    <source>
        <dbReference type="Proteomes" id="UP000001542"/>
    </source>
</evidence>
<dbReference type="KEGG" id="tva:5466620"/>
<feature type="domain" description="HTH myb-type" evidence="8">
    <location>
        <begin position="64"/>
        <end position="111"/>
    </location>
</feature>
<protein>
    <submittedName>
        <fullName evidence="9">Myb-like DNA-binding domain containing protein</fullName>
    </submittedName>
</protein>
<dbReference type="FunFam" id="1.10.10.60:FF:000010">
    <property type="entry name" value="Transcriptional activator Myb isoform A"/>
    <property type="match status" value="1"/>
</dbReference>
<keyword evidence="1" id="KW-0677">Repeat</keyword>
<dbReference type="InterPro" id="IPR001005">
    <property type="entry name" value="SANT/Myb"/>
</dbReference>
<keyword evidence="4" id="KW-0804">Transcription</keyword>
<feature type="domain" description="Myb-like" evidence="7">
    <location>
        <begin position="5"/>
        <end position="56"/>
    </location>
</feature>
<evidence type="ECO:0000256" key="6">
    <source>
        <dbReference type="SAM" id="MobiDB-lite"/>
    </source>
</evidence>
<dbReference type="Proteomes" id="UP000001542">
    <property type="component" value="Unassembled WGS sequence"/>
</dbReference>
<dbReference type="VEuPathDB" id="TrichDB:TVAG_173310"/>
<dbReference type="OrthoDB" id="2143914at2759"/>
<dbReference type="GO" id="GO:0006355">
    <property type="term" value="P:regulation of DNA-templated transcription"/>
    <property type="evidence" value="ECO:0000318"/>
    <property type="project" value="GO_Central"/>
</dbReference>
<dbReference type="SMR" id="A2DF81"/>
<dbReference type="PANTHER" id="PTHR46621">
    <property type="entry name" value="SNRNA-ACTIVATING PROTEIN COMPLEX SUBUNIT 4"/>
    <property type="match status" value="1"/>
</dbReference>
<dbReference type="InParanoid" id="A2DF81"/>
<dbReference type="EMBL" id="DS113193">
    <property type="protein sequence ID" value="EAY21073.1"/>
    <property type="molecule type" value="Genomic_DNA"/>
</dbReference>
<evidence type="ECO:0000256" key="3">
    <source>
        <dbReference type="ARBA" id="ARBA00023125"/>
    </source>
</evidence>
<evidence type="ECO:0000256" key="4">
    <source>
        <dbReference type="ARBA" id="ARBA00023163"/>
    </source>
</evidence>
<dbReference type="VEuPathDB" id="TrichDB:TVAGG3_0374150"/>
<organism evidence="9 10">
    <name type="scientific">Trichomonas vaginalis (strain ATCC PRA-98 / G3)</name>
    <dbReference type="NCBI Taxonomy" id="412133"/>
    <lineage>
        <taxon>Eukaryota</taxon>
        <taxon>Metamonada</taxon>
        <taxon>Parabasalia</taxon>
        <taxon>Trichomonadida</taxon>
        <taxon>Trichomonadidae</taxon>
        <taxon>Trichomonas</taxon>
    </lineage>
</organism>
<evidence type="ECO:0000313" key="9">
    <source>
        <dbReference type="EMBL" id="EAY21073.1"/>
    </source>
</evidence>
<evidence type="ECO:0000256" key="2">
    <source>
        <dbReference type="ARBA" id="ARBA00023015"/>
    </source>
</evidence>
<dbReference type="InterPro" id="IPR017930">
    <property type="entry name" value="Myb_dom"/>
</dbReference>
<dbReference type="PROSITE" id="PS50090">
    <property type="entry name" value="MYB_LIKE"/>
    <property type="match status" value="2"/>
</dbReference>